<dbReference type="HAMAP" id="MF_00129">
    <property type="entry name" value="MnmG_GidA"/>
    <property type="match status" value="1"/>
</dbReference>
<keyword evidence="4" id="KW-0819">tRNA processing</keyword>
<dbReference type="Proteomes" id="UP001165120">
    <property type="component" value="Unassembled WGS sequence"/>
</dbReference>
<organism evidence="8 9">
    <name type="scientific">Candida boidinii</name>
    <name type="common">Yeast</name>
    <dbReference type="NCBI Taxonomy" id="5477"/>
    <lineage>
        <taxon>Eukaryota</taxon>
        <taxon>Fungi</taxon>
        <taxon>Dikarya</taxon>
        <taxon>Ascomycota</taxon>
        <taxon>Saccharomycotina</taxon>
        <taxon>Pichiomycetes</taxon>
        <taxon>Pichiales</taxon>
        <taxon>Pichiaceae</taxon>
        <taxon>Ogataea</taxon>
        <taxon>Ogataea/Candida clade</taxon>
    </lineage>
</organism>
<keyword evidence="3" id="KW-0285">Flavoprotein</keyword>
<dbReference type="EMBL" id="BSXN01001329">
    <property type="protein sequence ID" value="GME72637.1"/>
    <property type="molecule type" value="Genomic_DNA"/>
</dbReference>
<comment type="similarity">
    <text evidence="2">Belongs to the MnmG family.</text>
</comment>
<evidence type="ECO:0000256" key="1">
    <source>
        <dbReference type="ARBA" id="ARBA00001974"/>
    </source>
</evidence>
<dbReference type="InterPro" id="IPR047001">
    <property type="entry name" value="MnmG_C_subdom"/>
</dbReference>
<dbReference type="FunFam" id="3.50.50.60:FF:000145">
    <property type="entry name" value="tRNA uridine 5-carboxymethylaminomethyl modification enzyme"/>
    <property type="match status" value="1"/>
</dbReference>
<evidence type="ECO:0000313" key="8">
    <source>
        <dbReference type="EMBL" id="GME72637.1"/>
    </source>
</evidence>
<dbReference type="Pfam" id="PF01134">
    <property type="entry name" value="GIDA"/>
    <property type="match status" value="1"/>
</dbReference>
<dbReference type="GO" id="GO:0005739">
    <property type="term" value="C:mitochondrion"/>
    <property type="evidence" value="ECO:0007669"/>
    <property type="project" value="GOC"/>
</dbReference>
<dbReference type="InterPro" id="IPR036188">
    <property type="entry name" value="FAD/NAD-bd_sf"/>
</dbReference>
<dbReference type="SMART" id="SM01228">
    <property type="entry name" value="GIDA_assoc_3"/>
    <property type="match status" value="1"/>
</dbReference>
<dbReference type="Pfam" id="PF21680">
    <property type="entry name" value="GIDA_C_1st"/>
    <property type="match status" value="1"/>
</dbReference>
<dbReference type="InterPro" id="IPR002218">
    <property type="entry name" value="MnmG-rel"/>
</dbReference>
<dbReference type="PANTHER" id="PTHR11806">
    <property type="entry name" value="GLUCOSE INHIBITED DIVISION PROTEIN A"/>
    <property type="match status" value="1"/>
</dbReference>
<dbReference type="InterPro" id="IPR020595">
    <property type="entry name" value="MnmG-rel_CS"/>
</dbReference>
<proteinExistence type="inferred from homology"/>
<feature type="domain" description="tRNA uridine 5-carboxymethylaminomethyl modification enzyme C-terminal subdomain" evidence="7">
    <location>
        <begin position="599"/>
        <end position="670"/>
    </location>
</feature>
<reference evidence="8" key="1">
    <citation type="submission" date="2023-04" db="EMBL/GenBank/DDBJ databases">
        <title>Candida boidinii NBRC 10035.</title>
        <authorList>
            <person name="Ichikawa N."/>
            <person name="Sato H."/>
            <person name="Tonouchi N."/>
        </authorList>
    </citation>
    <scope>NUCLEOTIDE SEQUENCE</scope>
    <source>
        <strain evidence="8">NBRC 10035</strain>
    </source>
</reference>
<keyword evidence="9" id="KW-1185">Reference proteome</keyword>
<accession>A0A9W6WAQ6</accession>
<comment type="caution">
    <text evidence="8">The sequence shown here is derived from an EMBL/GenBank/DDBJ whole genome shotgun (WGS) entry which is preliminary data.</text>
</comment>
<dbReference type="SUPFAM" id="SSF51905">
    <property type="entry name" value="FAD/NAD(P)-binding domain"/>
    <property type="match status" value="1"/>
</dbReference>
<gene>
    <name evidence="8" type="ORF">Cboi02_000369900</name>
</gene>
<dbReference type="InterPro" id="IPR044920">
    <property type="entry name" value="MnmG_C_subdom_sf"/>
</dbReference>
<comment type="function">
    <text evidence="6">Component of the MSS1-MTO1 complex that catalyzes the 5-carboxymethylaminomethyluridine (cmnm(5)U) modification at the 34th wobble position (U34) of mitochondrial tRNAs.</text>
</comment>
<protein>
    <submittedName>
        <fullName evidence="8">Unnamed protein product</fullName>
    </submittedName>
</protein>
<comment type="cofactor">
    <cofactor evidence="1">
        <name>FAD</name>
        <dbReference type="ChEBI" id="CHEBI:57692"/>
    </cofactor>
</comment>
<dbReference type="InterPro" id="IPR040131">
    <property type="entry name" value="MnmG_N"/>
</dbReference>
<dbReference type="GO" id="GO:0070899">
    <property type="term" value="P:mitochondrial tRNA wobble uridine modification"/>
    <property type="evidence" value="ECO:0007669"/>
    <property type="project" value="UniProtKB-ARBA"/>
</dbReference>
<evidence type="ECO:0000256" key="2">
    <source>
        <dbReference type="ARBA" id="ARBA00007653"/>
    </source>
</evidence>
<dbReference type="Gene3D" id="1.10.150.570">
    <property type="entry name" value="GidA associated domain, C-terminal subdomain"/>
    <property type="match status" value="1"/>
</dbReference>
<dbReference type="InterPro" id="IPR026904">
    <property type="entry name" value="MnmG_C"/>
</dbReference>
<dbReference type="AlphaFoldDB" id="A0A9W6WAQ6"/>
<evidence type="ECO:0000313" key="9">
    <source>
        <dbReference type="Proteomes" id="UP001165120"/>
    </source>
</evidence>
<dbReference type="PANTHER" id="PTHR11806:SF0">
    <property type="entry name" value="PROTEIN MTO1 HOMOLOG, MITOCHONDRIAL"/>
    <property type="match status" value="1"/>
</dbReference>
<evidence type="ECO:0000256" key="5">
    <source>
        <dbReference type="ARBA" id="ARBA00022827"/>
    </source>
</evidence>
<dbReference type="InterPro" id="IPR049312">
    <property type="entry name" value="GIDA_C_N"/>
</dbReference>
<evidence type="ECO:0000259" key="7">
    <source>
        <dbReference type="SMART" id="SM01228"/>
    </source>
</evidence>
<dbReference type="GO" id="GO:0050660">
    <property type="term" value="F:flavin adenine dinucleotide binding"/>
    <property type="evidence" value="ECO:0007669"/>
    <property type="project" value="InterPro"/>
</dbReference>
<dbReference type="FunFam" id="1.10.150.570:FF:000001">
    <property type="entry name" value="tRNA uridine 5-carboxymethylaminomethyl modification enzyme MnmG"/>
    <property type="match status" value="1"/>
</dbReference>
<dbReference type="InterPro" id="IPR004416">
    <property type="entry name" value="MnmG"/>
</dbReference>
<dbReference type="Gene3D" id="3.50.50.60">
    <property type="entry name" value="FAD/NAD(P)-binding domain"/>
    <property type="match status" value="2"/>
</dbReference>
<keyword evidence="5" id="KW-0274">FAD</keyword>
<evidence type="ECO:0000256" key="3">
    <source>
        <dbReference type="ARBA" id="ARBA00022630"/>
    </source>
</evidence>
<sequence length="717" mass="80201">MLKLRSSLKTKIRTLNVTSISQKRHLAYSADIHSILSTKPFHPVIVVGAGHAGIEAATGSARTGTPTTLITPDLSKIGTCSCNPSLGGIGKGTLLREVDALDGVAPKIVDKAGIQFKILNRSRGAAVWGHRAQIDRKIYLNEMQDFLKGYPNLNIIQGKVEDLIIDNDDIELSLSTKDHDTQGRKFGKIKGIILDDGEVLRCDKVVITTGTFLGGEIHIGLKYWPSGRIGEDATFGLSKTLNKAGFKLGRLKTGTPPRLSAKTINYENLEPQYGDDPPEPMSFMNDEVSIKDQVLCHATATTAEMHQIILNNLDKSIHIRETVKGPRYCPSIESKVIRFNDKTSHRVWLEPEGLDSDYVYPNGISCTMPEDIQFQMVRLMKGLENVDMLQPGYGVEYDYVDPRELKRTLETNLIDGLYLAGQINGTTGYEEAAAQGCVAGINAGLSHLKKPALHLDRADAYMGVLIDDLITKGVEEPYRMFTSRSEFRVSVRADNADLRLTELGHNLGCISEERWLKFASDKSQYENALTYLKGYKLSSSKWSDLLKDQIDINNDSKLKSAFEVLRYNQMSVDKLLPVLETEILKDLPYRIKQKITIDGNYQGYTKKENEYIKAFKSDENIVLPLKFDYHKISSLSSEAINILNTVNPETIGQARRIQGMTPAAIFELYRISKNNQKEFRQERGLELSDKYQNGRIPGVRVGGDELIETKIMKDFKL</sequence>
<dbReference type="PROSITE" id="PS01280">
    <property type="entry name" value="GIDA_1"/>
    <property type="match status" value="1"/>
</dbReference>
<dbReference type="GO" id="GO:0030488">
    <property type="term" value="P:tRNA methylation"/>
    <property type="evidence" value="ECO:0007669"/>
    <property type="project" value="TreeGrafter"/>
</dbReference>
<evidence type="ECO:0000256" key="4">
    <source>
        <dbReference type="ARBA" id="ARBA00022694"/>
    </source>
</evidence>
<name>A0A9W6WAQ6_CANBO</name>
<dbReference type="FunFam" id="3.50.50.60:FF:000002">
    <property type="entry name" value="tRNA uridine 5-carboxymethylaminomethyl modification enzyme MnmG"/>
    <property type="match status" value="1"/>
</dbReference>
<dbReference type="NCBIfam" id="TIGR00136">
    <property type="entry name" value="mnmG_gidA"/>
    <property type="match status" value="1"/>
</dbReference>
<dbReference type="Pfam" id="PF13932">
    <property type="entry name" value="SAM_GIDA_C"/>
    <property type="match status" value="1"/>
</dbReference>
<evidence type="ECO:0000256" key="6">
    <source>
        <dbReference type="ARBA" id="ARBA00054993"/>
    </source>
</evidence>